<protein>
    <submittedName>
        <fullName evidence="1">Uncharacterized protein</fullName>
    </submittedName>
</protein>
<dbReference type="Proteomes" id="UP000313312">
    <property type="component" value="Unassembled WGS sequence"/>
</dbReference>
<name>A0A5C4TIH0_FRUSA</name>
<dbReference type="AlphaFoldDB" id="A0A5C4TIH0"/>
<evidence type="ECO:0000313" key="1">
    <source>
        <dbReference type="EMBL" id="TNK90333.1"/>
    </source>
</evidence>
<dbReference type="EMBL" id="QFCR01000011">
    <property type="protein sequence ID" value="TNK90333.1"/>
    <property type="molecule type" value="Genomic_DNA"/>
</dbReference>
<organism evidence="1 2">
    <name type="scientific">Fructilactobacillus sanfranciscensis</name>
    <name type="common">Lactobacillus sanfranciscensis</name>
    <dbReference type="NCBI Taxonomy" id="1625"/>
    <lineage>
        <taxon>Bacteria</taxon>
        <taxon>Bacillati</taxon>
        <taxon>Bacillota</taxon>
        <taxon>Bacilli</taxon>
        <taxon>Lactobacillales</taxon>
        <taxon>Lactobacillaceae</taxon>
        <taxon>Fructilactobacillus</taxon>
    </lineage>
</organism>
<reference evidence="1 2" key="1">
    <citation type="submission" date="2018-05" db="EMBL/GenBank/DDBJ databases">
        <title>Lactobacillus sanfranciscensis Ah4 draft denome sequence.</title>
        <authorList>
            <person name="Zhang G."/>
        </authorList>
    </citation>
    <scope>NUCLEOTIDE SEQUENCE [LARGE SCALE GENOMIC DNA]</scope>
    <source>
        <strain evidence="1 2">Ah4</strain>
    </source>
</reference>
<evidence type="ECO:0000313" key="2">
    <source>
        <dbReference type="Proteomes" id="UP000313312"/>
    </source>
</evidence>
<comment type="caution">
    <text evidence="1">The sequence shown here is derived from an EMBL/GenBank/DDBJ whole genome shotgun (WGS) entry which is preliminary data.</text>
</comment>
<proteinExistence type="predicted"/>
<gene>
    <name evidence="1" type="ORF">DID87_04320</name>
</gene>
<dbReference type="GeneID" id="93160286"/>
<sequence length="90" mass="10400">MKCHYDGKLTDKDFVRLAAKIDEQHAAFVSANFDKNPVVNQMVYGYDSMKRISQKIVAEYAEASKQDLTKTLVDIYNQDPKFNYMKGNQK</sequence>
<dbReference type="RefSeq" id="WP_103428623.1">
    <property type="nucleotide sequence ID" value="NZ_CP118925.1"/>
</dbReference>
<accession>A0A5C4TIH0</accession>